<keyword evidence="3" id="KW-1185">Reference proteome</keyword>
<feature type="non-terminal residue" evidence="2">
    <location>
        <position position="1"/>
    </location>
</feature>
<comment type="caution">
    <text evidence="2">The sequence shown here is derived from an EMBL/GenBank/DDBJ whole genome shotgun (WGS) entry which is preliminary data.</text>
</comment>
<evidence type="ECO:0008006" key="4">
    <source>
        <dbReference type="Google" id="ProtNLM"/>
    </source>
</evidence>
<sequence>MTNGSILNKEMRRKAQGSPSWSMVLVIENRERNQKKRREKSISKSKFRYKNMECHFCHKIRHMQKHCKKDKSKEKDHDDDDDDDRVTTATNNDLSVNLISDESVWIIDSGAIVHVTPRKELFTS</sequence>
<feature type="region of interest" description="Disordered" evidence="1">
    <location>
        <begin position="1"/>
        <end position="21"/>
    </location>
</feature>
<protein>
    <recommendedName>
        <fullName evidence="4">CCHC-type domain-containing protein</fullName>
    </recommendedName>
</protein>
<dbReference type="Proteomes" id="UP000257109">
    <property type="component" value="Unassembled WGS sequence"/>
</dbReference>
<evidence type="ECO:0000313" key="3">
    <source>
        <dbReference type="Proteomes" id="UP000257109"/>
    </source>
</evidence>
<organism evidence="2 3">
    <name type="scientific">Mucuna pruriens</name>
    <name type="common">Velvet bean</name>
    <name type="synonym">Dolichos pruriens</name>
    <dbReference type="NCBI Taxonomy" id="157652"/>
    <lineage>
        <taxon>Eukaryota</taxon>
        <taxon>Viridiplantae</taxon>
        <taxon>Streptophyta</taxon>
        <taxon>Embryophyta</taxon>
        <taxon>Tracheophyta</taxon>
        <taxon>Spermatophyta</taxon>
        <taxon>Magnoliopsida</taxon>
        <taxon>eudicotyledons</taxon>
        <taxon>Gunneridae</taxon>
        <taxon>Pentapetalae</taxon>
        <taxon>rosids</taxon>
        <taxon>fabids</taxon>
        <taxon>Fabales</taxon>
        <taxon>Fabaceae</taxon>
        <taxon>Papilionoideae</taxon>
        <taxon>50 kb inversion clade</taxon>
        <taxon>NPAAA clade</taxon>
        <taxon>indigoferoid/millettioid clade</taxon>
        <taxon>Phaseoleae</taxon>
        <taxon>Mucuna</taxon>
    </lineage>
</organism>
<feature type="region of interest" description="Disordered" evidence="1">
    <location>
        <begin position="65"/>
        <end position="91"/>
    </location>
</feature>
<evidence type="ECO:0000313" key="2">
    <source>
        <dbReference type="EMBL" id="RDX88350.1"/>
    </source>
</evidence>
<dbReference type="EMBL" id="QJKJ01005963">
    <property type="protein sequence ID" value="RDX88350.1"/>
    <property type="molecule type" value="Genomic_DNA"/>
</dbReference>
<reference evidence="2" key="1">
    <citation type="submission" date="2018-05" db="EMBL/GenBank/DDBJ databases">
        <title>Draft genome of Mucuna pruriens seed.</title>
        <authorList>
            <person name="Nnadi N.E."/>
            <person name="Vos R."/>
            <person name="Hasami M.H."/>
            <person name="Devisetty U.K."/>
            <person name="Aguiy J.C."/>
        </authorList>
    </citation>
    <scope>NUCLEOTIDE SEQUENCE [LARGE SCALE GENOMIC DNA]</scope>
    <source>
        <strain evidence="2">JCA_2017</strain>
    </source>
</reference>
<proteinExistence type="predicted"/>
<gene>
    <name evidence="2" type="ORF">CR513_30070</name>
</gene>
<dbReference type="OrthoDB" id="1727805at2759"/>
<evidence type="ECO:0000256" key="1">
    <source>
        <dbReference type="SAM" id="MobiDB-lite"/>
    </source>
</evidence>
<dbReference type="AlphaFoldDB" id="A0A371GCS7"/>
<name>A0A371GCS7_MUCPR</name>
<accession>A0A371GCS7</accession>